<accession>A0A1Y1T183</accession>
<dbReference type="STRING" id="1185767.IIF7_14749"/>
<name>A0A1Y1T183_9FLAO</name>
<dbReference type="AlphaFoldDB" id="A0A1Y1T183"/>
<gene>
    <name evidence="1" type="ORF">IIF7_14749</name>
</gene>
<dbReference type="PANTHER" id="PTHR47515">
    <property type="entry name" value="LOW CALCIUM RESPONSE LOCUS PROTEIN T"/>
    <property type="match status" value="1"/>
</dbReference>
<organism evidence="1 2">
    <name type="scientific">Zunongwangia atlantica 22II14-10F7</name>
    <dbReference type="NCBI Taxonomy" id="1185767"/>
    <lineage>
        <taxon>Bacteria</taxon>
        <taxon>Pseudomonadati</taxon>
        <taxon>Bacteroidota</taxon>
        <taxon>Flavobacteriia</taxon>
        <taxon>Flavobacteriales</taxon>
        <taxon>Flavobacteriaceae</taxon>
        <taxon>Zunongwangia</taxon>
    </lineage>
</organism>
<comment type="caution">
    <text evidence="1">The sequence shown here is derived from an EMBL/GenBank/DDBJ whole genome shotgun (WGS) entry which is preliminary data.</text>
</comment>
<reference evidence="1 2" key="1">
    <citation type="submission" date="2013-04" db="EMBL/GenBank/DDBJ databases">
        <title>Zunongwangia sp. 22II14-10F7 Genome Sequencing.</title>
        <authorList>
            <person name="Lai Q."/>
            <person name="Shao Z."/>
        </authorList>
    </citation>
    <scope>NUCLEOTIDE SEQUENCE [LARGE SCALE GENOMIC DNA]</scope>
    <source>
        <strain evidence="1 2">22II14-10F7</strain>
    </source>
</reference>
<evidence type="ECO:0000313" key="1">
    <source>
        <dbReference type="EMBL" id="ORL44780.1"/>
    </source>
</evidence>
<proteinExistence type="predicted"/>
<protein>
    <submittedName>
        <fullName evidence="1">Integrase catalytic subunit</fullName>
    </submittedName>
</protein>
<dbReference type="Proteomes" id="UP000192746">
    <property type="component" value="Unassembled WGS sequence"/>
</dbReference>
<evidence type="ECO:0000313" key="2">
    <source>
        <dbReference type="Proteomes" id="UP000192746"/>
    </source>
</evidence>
<dbReference type="EMBL" id="ARYN01000013">
    <property type="protein sequence ID" value="ORL44780.1"/>
    <property type="molecule type" value="Genomic_DNA"/>
</dbReference>
<dbReference type="PANTHER" id="PTHR47515:SF2">
    <property type="entry name" value="INTEGRASE CORE DOMAIN PROTEIN"/>
    <property type="match status" value="1"/>
</dbReference>
<sequence length="142" mass="16639">MTKRDDSEVIDKLIEMSEIKPIRAFDYYFYRFRSQGFEWNQKRVLRAYRLLGLQLKRKSKKLLPARVKTSLNQPQAPRQLWSADFMSDGLMSGGKFRIFNLIDDYNREALCTTPARSMPALRAVKYKAGNRDLRQPLTNTNG</sequence>
<keyword evidence="2" id="KW-1185">Reference proteome</keyword>